<proteinExistence type="predicted"/>
<accession>A0AA40BL67</accession>
<name>A0AA40BL67_9PEZI</name>
<dbReference type="Proteomes" id="UP001172159">
    <property type="component" value="Unassembled WGS sequence"/>
</dbReference>
<gene>
    <name evidence="1" type="ORF">B0T21DRAFT_366643</name>
</gene>
<keyword evidence="2" id="KW-1185">Reference proteome</keyword>
<evidence type="ECO:0000313" key="2">
    <source>
        <dbReference type="Proteomes" id="UP001172159"/>
    </source>
</evidence>
<evidence type="ECO:0000313" key="1">
    <source>
        <dbReference type="EMBL" id="KAK0736274.1"/>
    </source>
</evidence>
<sequence>MRKMRVAIATNPHMANTLHVAPFLEGNALEPEVPHCLVALYRSDGELECDGNMLPSLVINVSIFAGERNNKRVEKSKSAPAHVMTRHPSIQTIVRLDLGGLTIGRSVRREHHERRIQRIADLSSILTWTRDKHGDIVNTCESLSKEDGELRLCLLSGNDSSNASGQDVEVVLKYSEIVDAIRMGGRFGPLGGVPKDNHPPAPSTTLQATVVPFPSFFHRHALASLSNADIAARAARLLGLGNKTTTTPETTMLGGREGAGVFRPLPYAAIQTRAAAVAPWGRVLARLGRKF</sequence>
<protein>
    <submittedName>
        <fullName evidence="1">Uncharacterized protein</fullName>
    </submittedName>
</protein>
<organism evidence="1 2">
    <name type="scientific">Apiosordaria backusii</name>
    <dbReference type="NCBI Taxonomy" id="314023"/>
    <lineage>
        <taxon>Eukaryota</taxon>
        <taxon>Fungi</taxon>
        <taxon>Dikarya</taxon>
        <taxon>Ascomycota</taxon>
        <taxon>Pezizomycotina</taxon>
        <taxon>Sordariomycetes</taxon>
        <taxon>Sordariomycetidae</taxon>
        <taxon>Sordariales</taxon>
        <taxon>Lasiosphaeriaceae</taxon>
        <taxon>Apiosordaria</taxon>
    </lineage>
</organism>
<dbReference type="AlphaFoldDB" id="A0AA40BL67"/>
<comment type="caution">
    <text evidence="1">The sequence shown here is derived from an EMBL/GenBank/DDBJ whole genome shotgun (WGS) entry which is preliminary data.</text>
</comment>
<dbReference type="EMBL" id="JAUKTV010000006">
    <property type="protein sequence ID" value="KAK0736274.1"/>
    <property type="molecule type" value="Genomic_DNA"/>
</dbReference>
<reference evidence="1" key="1">
    <citation type="submission" date="2023-06" db="EMBL/GenBank/DDBJ databases">
        <title>Genome-scale phylogeny and comparative genomics of the fungal order Sordariales.</title>
        <authorList>
            <consortium name="Lawrence Berkeley National Laboratory"/>
            <person name="Hensen N."/>
            <person name="Bonometti L."/>
            <person name="Westerberg I."/>
            <person name="Brannstrom I.O."/>
            <person name="Guillou S."/>
            <person name="Cros-Aarteil S."/>
            <person name="Calhoun S."/>
            <person name="Haridas S."/>
            <person name="Kuo A."/>
            <person name="Mondo S."/>
            <person name="Pangilinan J."/>
            <person name="Riley R."/>
            <person name="Labutti K."/>
            <person name="Andreopoulos B."/>
            <person name="Lipzen A."/>
            <person name="Chen C."/>
            <person name="Yanf M."/>
            <person name="Daum C."/>
            <person name="Ng V."/>
            <person name="Clum A."/>
            <person name="Steindorff A."/>
            <person name="Ohm R."/>
            <person name="Martin F."/>
            <person name="Silar P."/>
            <person name="Natvig D."/>
            <person name="Lalanne C."/>
            <person name="Gautier V."/>
            <person name="Ament-Velasquez S.L."/>
            <person name="Kruys A."/>
            <person name="Hutchinson M.I."/>
            <person name="Powell A.J."/>
            <person name="Barry K."/>
            <person name="Miller A.N."/>
            <person name="Grigoriev I.V."/>
            <person name="Debuchy R."/>
            <person name="Gladieux P."/>
            <person name="Thoren M.H."/>
            <person name="Johannesson H."/>
        </authorList>
    </citation>
    <scope>NUCLEOTIDE SEQUENCE</scope>
    <source>
        <strain evidence="1">CBS 540.89</strain>
    </source>
</reference>